<dbReference type="PROSITE" id="PS00382">
    <property type="entry name" value="CLP_PROTEASE_HIS"/>
    <property type="match status" value="1"/>
</dbReference>
<evidence type="ECO:0000256" key="2">
    <source>
        <dbReference type="ARBA" id="ARBA00007039"/>
    </source>
</evidence>
<dbReference type="Gene3D" id="3.90.226.10">
    <property type="entry name" value="2-enoyl-CoA Hydratase, Chain A, domain 1"/>
    <property type="match status" value="1"/>
</dbReference>
<dbReference type="Gramene" id="TraesCS5D03G0018000.1">
    <property type="protein sequence ID" value="TraesCS5D03G0018000.1.CDS1"/>
    <property type="gene ID" value="TraesCS5D03G0018000"/>
</dbReference>
<comment type="function">
    <text evidence="10">Cleaves peptides in various proteins in a process that requires ATP hydrolysis. Has a chymotrypsin-like activity. Plays a major role in the degradation of misfolded proteins.</text>
</comment>
<dbReference type="PANTHER" id="PTHR48481">
    <property type="entry name" value="ATP-DEPENDENT CLP PROTEASE PROTEOLYTIC SUBUNIT"/>
    <property type="match status" value="1"/>
</dbReference>
<dbReference type="AlphaFoldDB" id="A0A3B6MIA2"/>
<evidence type="ECO:0000256" key="3">
    <source>
        <dbReference type="ARBA" id="ARBA00011607"/>
    </source>
</evidence>
<dbReference type="FunFam" id="3.90.226.10:FF:000006">
    <property type="entry name" value="ATP-dependent Clp protease proteolytic subunit"/>
    <property type="match status" value="1"/>
</dbReference>
<feature type="active site" evidence="11">
    <location>
        <position position="111"/>
    </location>
</feature>
<dbReference type="GO" id="GO:0009536">
    <property type="term" value="C:plastid"/>
    <property type="evidence" value="ECO:0007669"/>
    <property type="project" value="UniProtKB-SubCell"/>
</dbReference>
<dbReference type="Proteomes" id="UP000019116">
    <property type="component" value="Chromosome 5D"/>
</dbReference>
<dbReference type="OMA" id="RGHESYY"/>
<protein>
    <recommendedName>
        <fullName evidence="4 11">Endopeptidase Clp</fullName>
        <ecNumber evidence="4 11">3.4.21.92</ecNumber>
    </recommendedName>
</protein>
<comment type="catalytic activity">
    <reaction evidence="9 11">
        <text>Hydrolysis of proteins to small peptides in the presence of ATP and magnesium. alpha-casein is the usual test substrate. In the absence of ATP, only oligopeptides shorter than five residues are hydrolyzed (such as succinyl-Leu-Tyr-|-NHMec, and Leu-Tyr-Leu-|-Tyr-Trp, in which cleavage of the -Tyr-|-Leu- and -Tyr-|-Trp bonds also occurs).</text>
        <dbReference type="EC" id="3.4.21.92"/>
    </reaction>
</comment>
<dbReference type="CDD" id="cd07017">
    <property type="entry name" value="S14_ClpP_2"/>
    <property type="match status" value="1"/>
</dbReference>
<keyword evidence="8" id="KW-0720">Serine protease</keyword>
<evidence type="ECO:0000256" key="11">
    <source>
        <dbReference type="PROSITE-ProRule" id="PRU10086"/>
    </source>
</evidence>
<dbReference type="Gramene" id="TraesCS5D02G009400.1">
    <property type="protein sequence ID" value="TraesCS5D02G009400.1.cds1"/>
    <property type="gene ID" value="TraesCS5D02G009400"/>
</dbReference>
<dbReference type="Gramene" id="TraesNOR5D03G03060360.1">
    <property type="protein sequence ID" value="TraesNOR5D03G03060360.1.CDS1"/>
    <property type="gene ID" value="TraesNOR5D03G03060360"/>
</dbReference>
<dbReference type="InterPro" id="IPR033135">
    <property type="entry name" value="ClpP_His_AS"/>
</dbReference>
<dbReference type="STRING" id="4565.A0A3B6MIA2"/>
<dbReference type="Gramene" id="TraesJUL5D03G03050110.1">
    <property type="protein sequence ID" value="TraesJUL5D03G03050110.1.CDS1"/>
    <property type="gene ID" value="TraesJUL5D03G03050110"/>
</dbReference>
<dbReference type="Gramene" id="TraesJAG5D03G03024460.1">
    <property type="protein sequence ID" value="TraesJAG5D03G03024460.1.CDS1"/>
    <property type="gene ID" value="TraesJAG5D03G03024460"/>
</dbReference>
<evidence type="ECO:0000256" key="4">
    <source>
        <dbReference type="ARBA" id="ARBA00013230"/>
    </source>
</evidence>
<evidence type="ECO:0000256" key="8">
    <source>
        <dbReference type="ARBA" id="ARBA00022825"/>
    </source>
</evidence>
<evidence type="ECO:0000256" key="1">
    <source>
        <dbReference type="ARBA" id="ARBA00004474"/>
    </source>
</evidence>
<dbReference type="Gramene" id="TraesARI5D03G02977530.1">
    <property type="protein sequence ID" value="TraesARI5D03G02977530.1.CDS1"/>
    <property type="gene ID" value="TraesARI5D03G02977530"/>
</dbReference>
<dbReference type="SUPFAM" id="SSF52096">
    <property type="entry name" value="ClpP/crotonase"/>
    <property type="match status" value="1"/>
</dbReference>
<dbReference type="PANTHER" id="PTHR48481:SF1">
    <property type="entry name" value="ATP-DEPENDENT CLP PROTEASE PROTEOLYTIC SUBUNIT"/>
    <property type="match status" value="1"/>
</dbReference>
<dbReference type="PRINTS" id="PR00127">
    <property type="entry name" value="CLPPROTEASEP"/>
</dbReference>
<evidence type="ECO:0000256" key="7">
    <source>
        <dbReference type="ARBA" id="ARBA00022801"/>
    </source>
</evidence>
<evidence type="ECO:0000256" key="9">
    <source>
        <dbReference type="ARBA" id="ARBA00034021"/>
    </source>
</evidence>
<keyword evidence="7" id="KW-0378">Hydrolase</keyword>
<proteinExistence type="inferred from homology"/>
<comment type="subunit">
    <text evidence="3">Component of the chloroplastic Clp protease core complex.</text>
</comment>
<dbReference type="GO" id="GO:0004176">
    <property type="term" value="F:ATP-dependent peptidase activity"/>
    <property type="evidence" value="ECO:0007669"/>
    <property type="project" value="InterPro"/>
</dbReference>
<evidence type="ECO:0000256" key="10">
    <source>
        <dbReference type="ARBA" id="ARBA00055217"/>
    </source>
</evidence>
<keyword evidence="13" id="KW-1185">Reference proteome</keyword>
<comment type="similarity">
    <text evidence="2">Belongs to the peptidase S14 family.</text>
</comment>
<dbReference type="Gramene" id="TraesLAC5D03G02981800.1">
    <property type="protein sequence ID" value="TraesLAC5D03G02981800.1.CDS1"/>
    <property type="gene ID" value="TraesLAC5D03G02981800"/>
</dbReference>
<dbReference type="GO" id="GO:0004252">
    <property type="term" value="F:serine-type endopeptidase activity"/>
    <property type="evidence" value="ECO:0007669"/>
    <property type="project" value="UniProtKB-EC"/>
</dbReference>
<dbReference type="EnsemblPlants" id="TraesCS5D02G009400.1">
    <property type="protein sequence ID" value="TraesCS5D02G009400.1.cds1"/>
    <property type="gene ID" value="TraesCS5D02G009400"/>
</dbReference>
<evidence type="ECO:0000256" key="5">
    <source>
        <dbReference type="ARBA" id="ARBA00022640"/>
    </source>
</evidence>
<dbReference type="Gramene" id="TraesSTA5D03G03018210.1">
    <property type="protein sequence ID" value="TraesSTA5D03G03018210.1.CDS1"/>
    <property type="gene ID" value="TraesSTA5D03G03018210"/>
</dbReference>
<reference evidence="12" key="2">
    <citation type="submission" date="2018-10" db="UniProtKB">
        <authorList>
            <consortium name="EnsemblPlants"/>
        </authorList>
    </citation>
    <scope>IDENTIFICATION</scope>
</reference>
<dbReference type="InterPro" id="IPR001907">
    <property type="entry name" value="ClpP"/>
</dbReference>
<dbReference type="Gramene" id="TraesMAC5D03G03025510.1">
    <property type="protein sequence ID" value="TraesMAC5D03G03025510.1.CDS1"/>
    <property type="gene ID" value="TraesMAC5D03G03025510"/>
</dbReference>
<evidence type="ECO:0000313" key="12">
    <source>
        <dbReference type="EnsemblPlants" id="TraesCS5D02G009400.1.cds1"/>
    </source>
</evidence>
<accession>A0A3B6MIA2</accession>
<organism evidence="12">
    <name type="scientific">Triticum aestivum</name>
    <name type="common">Wheat</name>
    <dbReference type="NCBI Taxonomy" id="4565"/>
    <lineage>
        <taxon>Eukaryota</taxon>
        <taxon>Viridiplantae</taxon>
        <taxon>Streptophyta</taxon>
        <taxon>Embryophyta</taxon>
        <taxon>Tracheophyta</taxon>
        <taxon>Spermatophyta</taxon>
        <taxon>Magnoliopsida</taxon>
        <taxon>Liliopsida</taxon>
        <taxon>Poales</taxon>
        <taxon>Poaceae</taxon>
        <taxon>BOP clade</taxon>
        <taxon>Pooideae</taxon>
        <taxon>Triticodae</taxon>
        <taxon>Triticeae</taxon>
        <taxon>Triticinae</taxon>
        <taxon>Triticum</taxon>
    </lineage>
</organism>
<dbReference type="Pfam" id="PF00574">
    <property type="entry name" value="CLP_protease"/>
    <property type="match status" value="1"/>
</dbReference>
<dbReference type="SMR" id="A0A3B6MIA2"/>
<dbReference type="Gramene" id="TraesSYM5D03G02965010.1">
    <property type="protein sequence ID" value="TraesSYM5D03G02965010.1.CDS1"/>
    <property type="gene ID" value="TraesSYM5D03G02965010"/>
</dbReference>
<dbReference type="Gramene" id="TraesLDM5D03G03030690.1">
    <property type="protein sequence ID" value="TraesLDM5D03G03030690.1.CDS1"/>
    <property type="gene ID" value="TraesLDM5D03G03030690"/>
</dbReference>
<dbReference type="InterPro" id="IPR029045">
    <property type="entry name" value="ClpP/crotonase-like_dom_sf"/>
</dbReference>
<keyword evidence="5" id="KW-0934">Plastid</keyword>
<name>A0A3B6MIA2_WHEAT</name>
<sequence length="201" mass="23018">MKKRLGLTYTMLCIEKGHFFDQEIRCEITNHITGLMVYLSIEDGISDIFLFINSPGGWLISGMAIFDTMQTVTPDIYTICLGIAASTASFILLGGEPTKRIAFPHARIMLHQPASAYYRARTPEFLLEVEELHKVREMITRVYAVRTGKPFWVVSEDMERDVFMSADEAKAYGLVDIVGDEMIDKHCDTDLVWFPEMFKDW</sequence>
<dbReference type="EC" id="3.4.21.92" evidence="4 11"/>
<dbReference type="InterPro" id="IPR023562">
    <property type="entry name" value="ClpP/TepA"/>
</dbReference>
<dbReference type="GO" id="GO:0006508">
    <property type="term" value="P:proteolysis"/>
    <property type="evidence" value="ECO:0007669"/>
    <property type="project" value="UniProtKB-KW"/>
</dbReference>
<reference evidence="12" key="1">
    <citation type="submission" date="2018-08" db="EMBL/GenBank/DDBJ databases">
        <authorList>
            <person name="Rossello M."/>
        </authorList>
    </citation>
    <scope>NUCLEOTIDE SEQUENCE [LARGE SCALE GENOMIC DNA]</scope>
    <source>
        <strain evidence="12">cv. Chinese Spring</strain>
    </source>
</reference>
<evidence type="ECO:0000313" key="13">
    <source>
        <dbReference type="Proteomes" id="UP000019116"/>
    </source>
</evidence>
<evidence type="ECO:0000256" key="6">
    <source>
        <dbReference type="ARBA" id="ARBA00022670"/>
    </source>
</evidence>
<keyword evidence="6" id="KW-0645">Protease</keyword>
<dbReference type="Gramene" id="TraesKAR5D01G0003780.1">
    <property type="protein sequence ID" value="cds.TraesKAR5D01G0003780.1"/>
    <property type="gene ID" value="TraesKAR5D01G0003780"/>
</dbReference>
<comment type="subcellular location">
    <subcellularLocation>
        <location evidence="1">Plastid</location>
    </subcellularLocation>
</comment>